<proteinExistence type="predicted"/>
<dbReference type="EMBL" id="LSSL01003717">
    <property type="protein sequence ID" value="OLY80152.1"/>
    <property type="molecule type" value="Genomic_DNA"/>
</dbReference>
<organism evidence="1 2">
    <name type="scientific">Smittium mucronatum</name>
    <dbReference type="NCBI Taxonomy" id="133383"/>
    <lineage>
        <taxon>Eukaryota</taxon>
        <taxon>Fungi</taxon>
        <taxon>Fungi incertae sedis</taxon>
        <taxon>Zoopagomycota</taxon>
        <taxon>Kickxellomycotina</taxon>
        <taxon>Harpellomycetes</taxon>
        <taxon>Harpellales</taxon>
        <taxon>Legeriomycetaceae</taxon>
        <taxon>Smittium</taxon>
    </lineage>
</organism>
<keyword evidence="2" id="KW-1185">Reference proteome</keyword>
<dbReference type="OrthoDB" id="5545891at2759"/>
<dbReference type="Proteomes" id="UP000187455">
    <property type="component" value="Unassembled WGS sequence"/>
</dbReference>
<evidence type="ECO:0000313" key="2">
    <source>
        <dbReference type="Proteomes" id="UP000187455"/>
    </source>
</evidence>
<accession>A0A1R0GTC8</accession>
<gene>
    <name evidence="1" type="ORF">AYI68_g5752</name>
</gene>
<comment type="caution">
    <text evidence="1">The sequence shown here is derived from an EMBL/GenBank/DDBJ whole genome shotgun (WGS) entry which is preliminary data.</text>
</comment>
<reference evidence="1 2" key="1">
    <citation type="journal article" date="2016" name="Mol. Biol. Evol.">
        <title>Genome-Wide Survey of Gut Fungi (Harpellales) Reveals the First Horizontally Transferred Ubiquitin Gene from a Mosquito Host.</title>
        <authorList>
            <person name="Wang Y."/>
            <person name="White M.M."/>
            <person name="Kvist S."/>
            <person name="Moncalvo J.M."/>
        </authorList>
    </citation>
    <scope>NUCLEOTIDE SEQUENCE [LARGE SCALE GENOMIC DNA]</scope>
    <source>
        <strain evidence="1 2">ALG-7-W6</strain>
    </source>
</reference>
<name>A0A1R0GTC8_9FUNG</name>
<sequence>MTELEAYPELLQTIPAMQEDFFRSQMTEEKRKDIIYACPKVTGLNYIPPLLNDTALNTVKKLDSMLYGIQLTLANMARKIDYFVHNRIRNNPGAKPETDDALELAEIMRILISDLESSIIQSRVDTLYKSMELPGKAPQLLESANKPSVDQEKLDALLFSKKTERKPRKMGYKKPFL</sequence>
<evidence type="ECO:0000313" key="1">
    <source>
        <dbReference type="EMBL" id="OLY80152.1"/>
    </source>
</evidence>
<protein>
    <submittedName>
        <fullName evidence="1">Uncharacterized protein</fullName>
    </submittedName>
</protein>
<dbReference type="AlphaFoldDB" id="A0A1R0GTC8"/>